<keyword evidence="3" id="KW-0732">Signal</keyword>
<dbReference type="InterPro" id="IPR055372">
    <property type="entry name" value="CBM96"/>
</dbReference>
<proteinExistence type="predicted"/>
<evidence type="ECO:0000313" key="6">
    <source>
        <dbReference type="Proteomes" id="UP000807785"/>
    </source>
</evidence>
<evidence type="ECO:0000256" key="3">
    <source>
        <dbReference type="ARBA" id="ARBA00022729"/>
    </source>
</evidence>
<keyword evidence="2" id="KW-0964">Secreted</keyword>
<name>A0A9D7HQP7_9PROT</name>
<comment type="caution">
    <text evidence="5">The sequence shown here is derived from an EMBL/GenBank/DDBJ whole genome shotgun (WGS) entry which is preliminary data.</text>
</comment>
<evidence type="ECO:0000256" key="2">
    <source>
        <dbReference type="ARBA" id="ARBA00022525"/>
    </source>
</evidence>
<dbReference type="InterPro" id="IPR015615">
    <property type="entry name" value="TGF-beta-rel"/>
</dbReference>
<dbReference type="GO" id="GO:0005125">
    <property type="term" value="F:cytokine activity"/>
    <property type="evidence" value="ECO:0007669"/>
    <property type="project" value="TreeGrafter"/>
</dbReference>
<comment type="subcellular location">
    <subcellularLocation>
        <location evidence="1">Secreted</location>
    </subcellularLocation>
</comment>
<organism evidence="5 6">
    <name type="scientific">Candidatus Methylophosphatis roskildensis</name>
    <dbReference type="NCBI Taxonomy" id="2899263"/>
    <lineage>
        <taxon>Bacteria</taxon>
        <taxon>Pseudomonadati</taxon>
        <taxon>Pseudomonadota</taxon>
        <taxon>Betaproteobacteria</taxon>
        <taxon>Nitrosomonadales</taxon>
        <taxon>Sterolibacteriaceae</taxon>
        <taxon>Candidatus Methylophosphatis</taxon>
    </lineage>
</organism>
<gene>
    <name evidence="5" type="ORF">IPH26_06690</name>
</gene>
<dbReference type="AlphaFoldDB" id="A0A9D7HQP7"/>
<feature type="domain" description="Carbohydrate-binding module family 96" evidence="4">
    <location>
        <begin position="312"/>
        <end position="494"/>
    </location>
</feature>
<dbReference type="PANTHER" id="PTHR11848">
    <property type="entry name" value="TGF-BETA FAMILY"/>
    <property type="match status" value="1"/>
</dbReference>
<evidence type="ECO:0000259" key="4">
    <source>
        <dbReference type="Pfam" id="PF24517"/>
    </source>
</evidence>
<dbReference type="Pfam" id="PF24517">
    <property type="entry name" value="CBM96"/>
    <property type="match status" value="1"/>
</dbReference>
<protein>
    <submittedName>
        <fullName evidence="5">DNRLRE domain-containing protein</fullName>
    </submittedName>
</protein>
<dbReference type="Proteomes" id="UP000807785">
    <property type="component" value="Unassembled WGS sequence"/>
</dbReference>
<sequence length="495" mass="52352">MPTRRGTGFILLPVVLLLTLVAAAAYMGNRETGLASAMAGGATDMDKARYAAEAGLHRTIVQMHSKGCGGSYPAFFFSPMQDNAFDDGKYYAYAGALSGSPVTIYSTGTYGDASITLTRQNVPMHQATTTTITLQPGSEGFDTYLKSTGANYSSSDSLVANAGTAFPLIRYDLAAVPAGSHVTAATLSGYAIGVGGSGSVALHRVTRDWTEGASWTTTDGSTAWSQPGGDAHPDAVAASPFSGVNTWMTWDLTALVDKWVKGSLPNQGLQVRLGAGLSSLTLVSSDSSTPSQRPKLTVSFLPPCGWTPPDITVTLGPLADTDIDYDVPTTNFGSQPDLYLSQGYPAHPLLQFDLAGINSGSVVKSASLRLYFGSLQVNAKSASKTTKNLTLNVHAVTKSWKELEATWKKRIISSNWTTQGGDYRSTSVTSMTLSKNSTPGTWLEFDVTPLVQEWVDGVTANNGLILETPTSSTEELIFSSREAASNPPELVVTYK</sequence>
<accession>A0A9D7HQP7</accession>
<dbReference type="NCBIfam" id="NF033679">
    <property type="entry name" value="DNRLRE_dom"/>
    <property type="match status" value="2"/>
</dbReference>
<dbReference type="Gene3D" id="2.60.120.970">
    <property type="match status" value="1"/>
</dbReference>
<evidence type="ECO:0000313" key="5">
    <source>
        <dbReference type="EMBL" id="MBK6972641.1"/>
    </source>
</evidence>
<dbReference type="EMBL" id="JADJEV010000003">
    <property type="protein sequence ID" value="MBK6972641.1"/>
    <property type="molecule type" value="Genomic_DNA"/>
</dbReference>
<reference evidence="5" key="1">
    <citation type="submission" date="2020-10" db="EMBL/GenBank/DDBJ databases">
        <title>Connecting structure to function with the recovery of over 1000 high-quality activated sludge metagenome-assembled genomes encoding full-length rRNA genes using long-read sequencing.</title>
        <authorList>
            <person name="Singleton C.M."/>
            <person name="Petriglieri F."/>
            <person name="Kristensen J.M."/>
            <person name="Kirkegaard R.H."/>
            <person name="Michaelsen T.Y."/>
            <person name="Andersen M.H."/>
            <person name="Karst S.M."/>
            <person name="Dueholm M.S."/>
            <person name="Nielsen P.H."/>
            <person name="Albertsen M."/>
        </authorList>
    </citation>
    <scope>NUCLEOTIDE SEQUENCE</scope>
    <source>
        <strain evidence="5">Bjer_18-Q3-R1-45_BAT3C.347</strain>
    </source>
</reference>
<dbReference type="GO" id="GO:0005615">
    <property type="term" value="C:extracellular space"/>
    <property type="evidence" value="ECO:0007669"/>
    <property type="project" value="TreeGrafter"/>
</dbReference>
<evidence type="ECO:0000256" key="1">
    <source>
        <dbReference type="ARBA" id="ARBA00004613"/>
    </source>
</evidence>